<evidence type="ECO:0000256" key="4">
    <source>
        <dbReference type="ARBA" id="ARBA00023136"/>
    </source>
</evidence>
<dbReference type="PANTHER" id="PTHR23501">
    <property type="entry name" value="MAJOR FACILITATOR SUPERFAMILY"/>
    <property type="match status" value="1"/>
</dbReference>
<feature type="compositionally biased region" description="Polar residues" evidence="5">
    <location>
        <begin position="590"/>
        <end position="600"/>
    </location>
</feature>
<dbReference type="InterPro" id="IPR020846">
    <property type="entry name" value="MFS_dom"/>
</dbReference>
<dbReference type="OrthoDB" id="4160219at2759"/>
<dbReference type="InterPro" id="IPR011701">
    <property type="entry name" value="MFS"/>
</dbReference>
<feature type="transmembrane region" description="Helical" evidence="6">
    <location>
        <begin position="411"/>
        <end position="429"/>
    </location>
</feature>
<keyword evidence="4 6" id="KW-0472">Membrane</keyword>
<feature type="region of interest" description="Disordered" evidence="5">
    <location>
        <begin position="23"/>
        <end position="56"/>
    </location>
</feature>
<evidence type="ECO:0000313" key="9">
    <source>
        <dbReference type="Proteomes" id="UP000258309"/>
    </source>
</evidence>
<feature type="transmembrane region" description="Helical" evidence="6">
    <location>
        <begin position="308"/>
        <end position="326"/>
    </location>
</feature>
<evidence type="ECO:0000256" key="6">
    <source>
        <dbReference type="SAM" id="Phobius"/>
    </source>
</evidence>
<accession>A0A3E2GW24</accession>
<feature type="transmembrane region" description="Helical" evidence="6">
    <location>
        <begin position="178"/>
        <end position="198"/>
    </location>
</feature>
<feature type="transmembrane region" description="Helical" evidence="6">
    <location>
        <begin position="281"/>
        <end position="301"/>
    </location>
</feature>
<dbReference type="PANTHER" id="PTHR23501:SF6">
    <property type="entry name" value="MULTIDRUG TRANSPORTER, PUTATIVE (AFU_ORTHOLOGUE AFUA_3G14560)-RELATED"/>
    <property type="match status" value="1"/>
</dbReference>
<dbReference type="Gene3D" id="1.20.1250.20">
    <property type="entry name" value="MFS general substrate transporter like domains"/>
    <property type="match status" value="2"/>
</dbReference>
<comment type="subcellular location">
    <subcellularLocation>
        <location evidence="1">Membrane</location>
        <topology evidence="1">Multi-pass membrane protein</topology>
    </subcellularLocation>
</comment>
<dbReference type="EMBL" id="NCSJ02000345">
    <property type="protein sequence ID" value="RFU25288.1"/>
    <property type="molecule type" value="Genomic_DNA"/>
</dbReference>
<feature type="non-terminal residue" evidence="8">
    <location>
        <position position="1"/>
    </location>
</feature>
<dbReference type="GO" id="GO:0000329">
    <property type="term" value="C:fungal-type vacuole membrane"/>
    <property type="evidence" value="ECO:0007669"/>
    <property type="project" value="TreeGrafter"/>
</dbReference>
<feature type="transmembrane region" description="Helical" evidence="6">
    <location>
        <begin position="346"/>
        <end position="373"/>
    </location>
</feature>
<sequence>MSQPLAAEAPHPVSETTALLVNHDGSLRGDDDSSATLTEGGGRYGNEEDSRTNDGAANQQVSGLRGLLIALSLWGLIFLQGEFILSPLRCLDILWKSGMTSNISMITTTQSDITADLDAFASANWFTSAYLIATASLAPLTGRLAQIFSPRSCIFVSSLFFSLGAIITSQARSLHVFLLGRATSGVGGAGIMTISLILVLELSERKKRGLFVGLVNTGFTSGVSLGAVIAGALVQLTGWRFLFWIQSPLAIMAGIGIFFSIPKSFTSGPKSSTDRPLTAKLAGIDYLGAISLTASIVLFLYGLSSQKILWIPIVSSGVTLTIFILNENFIAHDPVIPVSILKSRGALLSCLATLGSMSARWMVLFYSPVYAISVLGWSPASAGSILIPTNLGFAFGGLLAGLLHIKRDGSFWSGCVIALTAFSATLFLISRIASPSLSPLLFILSVFLNGISIGAALNYTLAHLLHLSPPGTSFISTSLLATFRGFAGSFGSAIGGGLFVRMLKGGLEDGFKQHGGLDGKEDLVRRLLGSPALVQGLEGVEKTIAVNAYAGSVRGIFLAGSALGLVMVFVQAGTGWTSGEGEKEDVATSDAGSSEGGNNV</sequence>
<dbReference type="AlphaFoldDB" id="A0A3E2GW24"/>
<feature type="non-terminal residue" evidence="8">
    <location>
        <position position="600"/>
    </location>
</feature>
<dbReference type="Pfam" id="PF07690">
    <property type="entry name" value="MFS_1"/>
    <property type="match status" value="1"/>
</dbReference>
<feature type="transmembrane region" description="Helical" evidence="6">
    <location>
        <begin position="385"/>
        <end position="405"/>
    </location>
</feature>
<feature type="transmembrane region" description="Helical" evidence="6">
    <location>
        <begin position="481"/>
        <end position="503"/>
    </location>
</feature>
<protein>
    <recommendedName>
        <fullName evidence="7">Major facilitator superfamily (MFS) profile domain-containing protein</fullName>
    </recommendedName>
</protein>
<feature type="transmembrane region" description="Helical" evidence="6">
    <location>
        <begin position="241"/>
        <end position="261"/>
    </location>
</feature>
<dbReference type="InterPro" id="IPR036259">
    <property type="entry name" value="MFS_trans_sf"/>
</dbReference>
<evidence type="ECO:0000256" key="5">
    <source>
        <dbReference type="SAM" id="MobiDB-lite"/>
    </source>
</evidence>
<comment type="caution">
    <text evidence="8">The sequence shown here is derived from an EMBL/GenBank/DDBJ whole genome shotgun (WGS) entry which is preliminary data.</text>
</comment>
<feature type="region of interest" description="Disordered" evidence="5">
    <location>
        <begin position="579"/>
        <end position="600"/>
    </location>
</feature>
<feature type="transmembrane region" description="Helical" evidence="6">
    <location>
        <begin position="147"/>
        <end position="166"/>
    </location>
</feature>
<feature type="transmembrane region" description="Helical" evidence="6">
    <location>
        <begin position="441"/>
        <end position="461"/>
    </location>
</feature>
<name>A0A3E2GW24_SCYLI</name>
<dbReference type="Proteomes" id="UP000258309">
    <property type="component" value="Unassembled WGS sequence"/>
</dbReference>
<proteinExistence type="predicted"/>
<keyword evidence="3 6" id="KW-1133">Transmembrane helix</keyword>
<keyword evidence="9" id="KW-1185">Reference proteome</keyword>
<organism evidence="8 9">
    <name type="scientific">Scytalidium lignicola</name>
    <name type="common">Hyphomycete</name>
    <dbReference type="NCBI Taxonomy" id="5539"/>
    <lineage>
        <taxon>Eukaryota</taxon>
        <taxon>Fungi</taxon>
        <taxon>Dikarya</taxon>
        <taxon>Ascomycota</taxon>
        <taxon>Pezizomycotina</taxon>
        <taxon>Leotiomycetes</taxon>
        <taxon>Leotiomycetes incertae sedis</taxon>
        <taxon>Scytalidium</taxon>
    </lineage>
</organism>
<dbReference type="GO" id="GO:0015174">
    <property type="term" value="F:basic amino acid transmembrane transporter activity"/>
    <property type="evidence" value="ECO:0007669"/>
    <property type="project" value="TreeGrafter"/>
</dbReference>
<feature type="domain" description="Major facilitator superfamily (MFS) profile" evidence="7">
    <location>
        <begin position="67"/>
        <end position="576"/>
    </location>
</feature>
<dbReference type="SUPFAM" id="SSF103473">
    <property type="entry name" value="MFS general substrate transporter"/>
    <property type="match status" value="1"/>
</dbReference>
<evidence type="ECO:0000259" key="7">
    <source>
        <dbReference type="PROSITE" id="PS50850"/>
    </source>
</evidence>
<feature type="transmembrane region" description="Helical" evidence="6">
    <location>
        <begin position="210"/>
        <end position="234"/>
    </location>
</feature>
<dbReference type="OMA" id="GWIHIRK"/>
<evidence type="ECO:0000256" key="3">
    <source>
        <dbReference type="ARBA" id="ARBA00022989"/>
    </source>
</evidence>
<gene>
    <name evidence="8" type="ORF">B7463_g11051</name>
</gene>
<keyword evidence="2 6" id="KW-0812">Transmembrane</keyword>
<evidence type="ECO:0000256" key="1">
    <source>
        <dbReference type="ARBA" id="ARBA00004141"/>
    </source>
</evidence>
<dbReference type="PROSITE" id="PS50850">
    <property type="entry name" value="MFS"/>
    <property type="match status" value="1"/>
</dbReference>
<evidence type="ECO:0000256" key="2">
    <source>
        <dbReference type="ARBA" id="ARBA00022692"/>
    </source>
</evidence>
<reference evidence="8 9" key="1">
    <citation type="submission" date="2018-05" db="EMBL/GenBank/DDBJ databases">
        <title>Draft genome sequence of Scytalidium lignicola DSM 105466, a ubiquitous saprotrophic fungus.</title>
        <authorList>
            <person name="Buettner E."/>
            <person name="Gebauer A.M."/>
            <person name="Hofrichter M."/>
            <person name="Liers C."/>
            <person name="Kellner H."/>
        </authorList>
    </citation>
    <scope>NUCLEOTIDE SEQUENCE [LARGE SCALE GENOMIC DNA]</scope>
    <source>
        <strain evidence="8 9">DSM 105466</strain>
    </source>
</reference>
<evidence type="ECO:0000313" key="8">
    <source>
        <dbReference type="EMBL" id="RFU25288.1"/>
    </source>
</evidence>